<dbReference type="Proteomes" id="UP000293638">
    <property type="component" value="Unassembled WGS sequence"/>
</dbReference>
<organism evidence="9 10">
    <name type="scientific">Motilibacter rhizosphaerae</name>
    <dbReference type="NCBI Taxonomy" id="598652"/>
    <lineage>
        <taxon>Bacteria</taxon>
        <taxon>Bacillati</taxon>
        <taxon>Actinomycetota</taxon>
        <taxon>Actinomycetes</taxon>
        <taxon>Motilibacterales</taxon>
        <taxon>Motilibacteraceae</taxon>
        <taxon>Motilibacter</taxon>
    </lineage>
</organism>
<evidence type="ECO:0000256" key="5">
    <source>
        <dbReference type="ARBA" id="ARBA00023163"/>
    </source>
</evidence>
<dbReference type="InterPro" id="IPR039425">
    <property type="entry name" value="RNA_pol_sigma-70-like"/>
</dbReference>
<dbReference type="GO" id="GO:0006352">
    <property type="term" value="P:DNA-templated transcription initiation"/>
    <property type="evidence" value="ECO:0007669"/>
    <property type="project" value="InterPro"/>
</dbReference>
<comment type="similarity">
    <text evidence="1 6">Belongs to the sigma-70 factor family. ECF subfamily.</text>
</comment>
<dbReference type="GO" id="GO:0016987">
    <property type="term" value="F:sigma factor activity"/>
    <property type="evidence" value="ECO:0007669"/>
    <property type="project" value="UniProtKB-KW"/>
</dbReference>
<keyword evidence="10" id="KW-1185">Reference proteome</keyword>
<dbReference type="Gene3D" id="1.10.10.10">
    <property type="entry name" value="Winged helix-like DNA-binding domain superfamily/Winged helix DNA-binding domain"/>
    <property type="match status" value="1"/>
</dbReference>
<feature type="domain" description="RNA polymerase sigma-70 region 2" evidence="7">
    <location>
        <begin position="70"/>
        <end position="134"/>
    </location>
</feature>
<dbReference type="NCBIfam" id="TIGR02937">
    <property type="entry name" value="sigma70-ECF"/>
    <property type="match status" value="1"/>
</dbReference>
<dbReference type="PROSITE" id="PS01063">
    <property type="entry name" value="SIGMA70_ECF"/>
    <property type="match status" value="1"/>
</dbReference>
<name>A0A4Q7NWC5_9ACTN</name>
<dbReference type="InterPro" id="IPR007627">
    <property type="entry name" value="RNA_pol_sigma70_r2"/>
</dbReference>
<dbReference type="AlphaFoldDB" id="A0A4Q7NWC5"/>
<dbReference type="InterPro" id="IPR013325">
    <property type="entry name" value="RNA_pol_sigma_r2"/>
</dbReference>
<dbReference type="GO" id="GO:0003677">
    <property type="term" value="F:DNA binding"/>
    <property type="evidence" value="ECO:0007669"/>
    <property type="project" value="UniProtKB-KW"/>
</dbReference>
<evidence type="ECO:0000313" key="10">
    <source>
        <dbReference type="Proteomes" id="UP000293638"/>
    </source>
</evidence>
<dbReference type="InterPro" id="IPR036388">
    <property type="entry name" value="WH-like_DNA-bd_sf"/>
</dbReference>
<dbReference type="InterPro" id="IPR000838">
    <property type="entry name" value="RNA_pol_sigma70_ECF_CS"/>
</dbReference>
<evidence type="ECO:0000313" key="9">
    <source>
        <dbReference type="EMBL" id="RZS91606.1"/>
    </source>
</evidence>
<reference evidence="9 10" key="1">
    <citation type="submission" date="2019-02" db="EMBL/GenBank/DDBJ databases">
        <title>Genomic Encyclopedia of Type Strains, Phase IV (KMG-IV): sequencing the most valuable type-strain genomes for metagenomic binning, comparative biology and taxonomic classification.</title>
        <authorList>
            <person name="Goeker M."/>
        </authorList>
    </citation>
    <scope>NUCLEOTIDE SEQUENCE [LARGE SCALE GENOMIC DNA]</scope>
    <source>
        <strain evidence="9 10">DSM 45622</strain>
    </source>
</reference>
<accession>A0A4Q7NWC5</accession>
<dbReference type="InterPro" id="IPR014284">
    <property type="entry name" value="RNA_pol_sigma-70_dom"/>
</dbReference>
<evidence type="ECO:0000256" key="3">
    <source>
        <dbReference type="ARBA" id="ARBA00023082"/>
    </source>
</evidence>
<dbReference type="Pfam" id="PF08281">
    <property type="entry name" value="Sigma70_r4_2"/>
    <property type="match status" value="1"/>
</dbReference>
<evidence type="ECO:0000256" key="6">
    <source>
        <dbReference type="RuleBase" id="RU000716"/>
    </source>
</evidence>
<gene>
    <name evidence="9" type="ORF">EV189_0853</name>
</gene>
<keyword evidence="2 6" id="KW-0805">Transcription regulation</keyword>
<dbReference type="InterPro" id="IPR013324">
    <property type="entry name" value="RNA_pol_sigma_r3/r4-like"/>
</dbReference>
<comment type="caution">
    <text evidence="9">The sequence shown here is derived from an EMBL/GenBank/DDBJ whole genome shotgun (WGS) entry which is preliminary data.</text>
</comment>
<sequence length="231" mass="25888">MVSGGSGAVVSRDVLDVPLRPIRTPPAYEHLLMASPAPPPEESVSAADTLLALALVRASDGDAEAFAEVYRLMHAPIRRVAGLILQDEHLAEEVAQEVLIEVWQYARRFEPRTGQARSWIMTIARRRSIDRVRAVEAARRRDQDELDARHLLAEHHDVADLVARRWMEQRVRAQLTVLTQLQKQALVLAFYGNHSYSSVARVLGIPVATAKSRVRDALLRLARELEGLDEE</sequence>
<evidence type="ECO:0000256" key="1">
    <source>
        <dbReference type="ARBA" id="ARBA00010641"/>
    </source>
</evidence>
<proteinExistence type="inferred from homology"/>
<evidence type="ECO:0000259" key="7">
    <source>
        <dbReference type="Pfam" id="PF04542"/>
    </source>
</evidence>
<dbReference type="EMBL" id="SGXD01000001">
    <property type="protein sequence ID" value="RZS91606.1"/>
    <property type="molecule type" value="Genomic_DNA"/>
</dbReference>
<keyword evidence="3 6" id="KW-0731">Sigma factor</keyword>
<keyword evidence="4 6" id="KW-0238">DNA-binding</keyword>
<dbReference type="PANTHER" id="PTHR43133:SF66">
    <property type="entry name" value="ECF RNA POLYMERASE SIGMA FACTOR SIGK"/>
    <property type="match status" value="1"/>
</dbReference>
<dbReference type="SUPFAM" id="SSF88946">
    <property type="entry name" value="Sigma2 domain of RNA polymerase sigma factors"/>
    <property type="match status" value="1"/>
</dbReference>
<evidence type="ECO:0000259" key="8">
    <source>
        <dbReference type="Pfam" id="PF08281"/>
    </source>
</evidence>
<protein>
    <recommendedName>
        <fullName evidence="6">RNA polymerase sigma factor</fullName>
    </recommendedName>
</protein>
<dbReference type="Gene3D" id="1.10.1740.10">
    <property type="match status" value="1"/>
</dbReference>
<dbReference type="Pfam" id="PF04542">
    <property type="entry name" value="Sigma70_r2"/>
    <property type="match status" value="1"/>
</dbReference>
<evidence type="ECO:0000256" key="4">
    <source>
        <dbReference type="ARBA" id="ARBA00023125"/>
    </source>
</evidence>
<dbReference type="InterPro" id="IPR013249">
    <property type="entry name" value="RNA_pol_sigma70_r4_t2"/>
</dbReference>
<dbReference type="PANTHER" id="PTHR43133">
    <property type="entry name" value="RNA POLYMERASE ECF-TYPE SIGMA FACTO"/>
    <property type="match status" value="1"/>
</dbReference>
<dbReference type="GO" id="GO:0006950">
    <property type="term" value="P:response to stress"/>
    <property type="evidence" value="ECO:0007669"/>
    <property type="project" value="UniProtKB-ARBA"/>
</dbReference>
<dbReference type="SUPFAM" id="SSF88659">
    <property type="entry name" value="Sigma3 and sigma4 domains of RNA polymerase sigma factors"/>
    <property type="match status" value="1"/>
</dbReference>
<feature type="domain" description="RNA polymerase sigma factor 70 region 4 type 2" evidence="8">
    <location>
        <begin position="169"/>
        <end position="221"/>
    </location>
</feature>
<keyword evidence="5 6" id="KW-0804">Transcription</keyword>
<evidence type="ECO:0000256" key="2">
    <source>
        <dbReference type="ARBA" id="ARBA00023015"/>
    </source>
</evidence>